<evidence type="ECO:0000256" key="1">
    <source>
        <dbReference type="ARBA" id="ARBA00009206"/>
    </source>
</evidence>
<feature type="domain" description="RNA 3'-terminal phosphate cyclase insert" evidence="12">
    <location>
        <begin position="193"/>
        <end position="294"/>
    </location>
</feature>
<dbReference type="InterPro" id="IPR037136">
    <property type="entry name" value="RNA3'_phos_cyclase_dom_sf"/>
</dbReference>
<keyword evidence="14" id="KW-1185">Reference proteome</keyword>
<keyword evidence="10" id="KW-0067">ATP-binding</keyword>
<dbReference type="GO" id="GO:0006396">
    <property type="term" value="P:RNA processing"/>
    <property type="evidence" value="ECO:0007669"/>
    <property type="project" value="InterPro"/>
</dbReference>
<dbReference type="EC" id="6.5.1.4" evidence="2"/>
<dbReference type="Pfam" id="PF05189">
    <property type="entry name" value="RTC_insert"/>
    <property type="match status" value="1"/>
</dbReference>
<dbReference type="PANTHER" id="PTHR11096">
    <property type="entry name" value="RNA 3' TERMINAL PHOSPHATE CYCLASE"/>
    <property type="match status" value="1"/>
</dbReference>
<dbReference type="SUPFAM" id="SSF55205">
    <property type="entry name" value="EPT/RTPC-like"/>
    <property type="match status" value="2"/>
</dbReference>
<evidence type="ECO:0000256" key="5">
    <source>
        <dbReference type="ARBA" id="ARBA00022741"/>
    </source>
</evidence>
<evidence type="ECO:0000313" key="14">
    <source>
        <dbReference type="Proteomes" id="UP000193067"/>
    </source>
</evidence>
<dbReference type="InterPro" id="IPR023797">
    <property type="entry name" value="RNA3'_phos_cyclase_dom"/>
</dbReference>
<dbReference type="InterPro" id="IPR017770">
    <property type="entry name" value="RNA3'_term_phos_cyc_type_1"/>
</dbReference>
<name>A0A1Y2INW6_TRAC3</name>
<dbReference type="EMBL" id="KZ084103">
    <property type="protein sequence ID" value="OSD02787.1"/>
    <property type="molecule type" value="Genomic_DNA"/>
</dbReference>
<comment type="catalytic activity">
    <reaction evidence="6">
        <text>a 3'-end 3'-phospho-ribonucleotide-RNA + ATP = a 3'-end 2',3'-cyclophospho-ribonucleotide-RNA + AMP + diphosphate</text>
        <dbReference type="Rhea" id="RHEA:23976"/>
        <dbReference type="Rhea" id="RHEA-COMP:10463"/>
        <dbReference type="Rhea" id="RHEA-COMP:10464"/>
        <dbReference type="ChEBI" id="CHEBI:30616"/>
        <dbReference type="ChEBI" id="CHEBI:33019"/>
        <dbReference type="ChEBI" id="CHEBI:83062"/>
        <dbReference type="ChEBI" id="CHEBI:83064"/>
        <dbReference type="ChEBI" id="CHEBI:456215"/>
        <dbReference type="EC" id="6.5.1.4"/>
    </reaction>
</comment>
<dbReference type="Pfam" id="PF01137">
    <property type="entry name" value="RTC"/>
    <property type="match status" value="1"/>
</dbReference>
<dbReference type="PANTHER" id="PTHR11096:SF0">
    <property type="entry name" value="RNA 3'-TERMINAL PHOSPHATE CYCLASE"/>
    <property type="match status" value="1"/>
</dbReference>
<evidence type="ECO:0000259" key="12">
    <source>
        <dbReference type="Pfam" id="PF05189"/>
    </source>
</evidence>
<feature type="binding site" evidence="10">
    <location>
        <begin position="303"/>
        <end position="307"/>
    </location>
    <ligand>
        <name>ATP</name>
        <dbReference type="ChEBI" id="CHEBI:30616"/>
    </ligand>
</feature>
<dbReference type="Proteomes" id="UP000193067">
    <property type="component" value="Unassembled WGS sequence"/>
</dbReference>
<evidence type="ECO:0000256" key="7">
    <source>
        <dbReference type="ARBA" id="ARBA00032543"/>
    </source>
</evidence>
<dbReference type="SUPFAM" id="SSF52913">
    <property type="entry name" value="RNA 3'-terminal phosphate cyclase, RPTC, insert domain"/>
    <property type="match status" value="1"/>
</dbReference>
<dbReference type="GO" id="GO:0005524">
    <property type="term" value="F:ATP binding"/>
    <property type="evidence" value="ECO:0007669"/>
    <property type="project" value="UniProtKB-KW"/>
</dbReference>
<dbReference type="FunFam" id="3.30.360.20:FF:000002">
    <property type="entry name" value="RNA terminal phosphate cyclase-like 1"/>
    <property type="match status" value="1"/>
</dbReference>
<evidence type="ECO:0000313" key="13">
    <source>
        <dbReference type="EMBL" id="OSD02787.1"/>
    </source>
</evidence>
<dbReference type="Gene3D" id="3.30.360.20">
    <property type="entry name" value="RNA 3'-terminal phosphate cyclase, insert domain"/>
    <property type="match status" value="1"/>
</dbReference>
<keyword evidence="4" id="KW-0436">Ligase</keyword>
<sequence>MNAPEPIRLDGSVLEGGGQLLRIAVALSALLSKPIAIDNIRANREPPGLKQQHAAGLRLAAEICSARLDGCDTGSCSIVFCPTTKPQLSRCYTADPGTAGSIALLLQVSLPCLIFSPNPSAPPSGLILRGGTNATQAPQIDYTEHVFLPFVRKHLGVQPTLSVVKRGYYPKGGGEVHVSVPPARGPLPAITLTERGPVKAVFGRSYAAGLPKSLAESMRAAATKVLVESGLDPDMIKIDTVREKPADAVGSGSGIVLWAETEGGCIIAGSALGRKGTEPAKVGRDAARELAANLAHGGCVDEYMQDQMIIFLALAAGRSKVKTGPLTLHTRTAIWVAEQLTEAKFRAEESAESAIIECEGIGYTS</sequence>
<dbReference type="InterPro" id="IPR013791">
    <property type="entry name" value="RNA3'-term_phos_cycl_insert"/>
</dbReference>
<evidence type="ECO:0000256" key="2">
    <source>
        <dbReference type="ARBA" id="ARBA00012725"/>
    </source>
</evidence>
<accession>A0A1Y2INW6</accession>
<evidence type="ECO:0000256" key="3">
    <source>
        <dbReference type="ARBA" id="ARBA00021428"/>
    </source>
</evidence>
<dbReference type="AlphaFoldDB" id="A0A1Y2INW6"/>
<dbReference type="GO" id="GO:0005634">
    <property type="term" value="C:nucleus"/>
    <property type="evidence" value="ECO:0007669"/>
    <property type="project" value="TreeGrafter"/>
</dbReference>
<dbReference type="PIRSF" id="PIRSF005378">
    <property type="entry name" value="RNA3'_term_phos_cycl_euk"/>
    <property type="match status" value="1"/>
</dbReference>
<protein>
    <recommendedName>
        <fullName evidence="3">RNA 3'-terminal phosphate cyclase</fullName>
        <ecNumber evidence="2">6.5.1.4</ecNumber>
    </recommendedName>
    <alternativeName>
        <fullName evidence="7">RNA terminal phosphate cyclase domain-containing protein 1</fullName>
    </alternativeName>
</protein>
<feature type="domain" description="RNA 3'-terminal phosphate cyclase" evidence="11">
    <location>
        <begin position="14"/>
        <end position="346"/>
    </location>
</feature>
<dbReference type="NCBIfam" id="TIGR03399">
    <property type="entry name" value="RNA_3prim_cycl"/>
    <property type="match status" value="1"/>
</dbReference>
<evidence type="ECO:0000256" key="4">
    <source>
        <dbReference type="ARBA" id="ARBA00022598"/>
    </source>
</evidence>
<evidence type="ECO:0000256" key="9">
    <source>
        <dbReference type="PIRSR" id="PIRSR005378-1"/>
    </source>
</evidence>
<dbReference type="InterPro" id="IPR013792">
    <property type="entry name" value="RNA3'P_cycl/enolpyr_Trfase_a/b"/>
</dbReference>
<evidence type="ECO:0000256" key="8">
    <source>
        <dbReference type="ARBA" id="ARBA00045867"/>
    </source>
</evidence>
<proteinExistence type="inferred from homology"/>
<feature type="active site" description="Tele-AMP-histidine intermediate" evidence="9">
    <location>
        <position position="329"/>
    </location>
</feature>
<gene>
    <name evidence="13" type="ORF">PYCCODRAFT_1467477</name>
</gene>
<dbReference type="GO" id="GO:0003963">
    <property type="term" value="F:RNA-3'-phosphate cyclase activity"/>
    <property type="evidence" value="ECO:0007669"/>
    <property type="project" value="UniProtKB-EC"/>
</dbReference>
<feature type="binding site" evidence="10">
    <location>
        <position position="107"/>
    </location>
    <ligand>
        <name>ATP</name>
        <dbReference type="ChEBI" id="CHEBI:30616"/>
    </ligand>
</feature>
<dbReference type="InterPro" id="IPR020719">
    <property type="entry name" value="RNA3'_term_phos_cycl-like_CS"/>
</dbReference>
<dbReference type="STRING" id="1353009.A0A1Y2INW6"/>
<keyword evidence="5 10" id="KW-0547">Nucleotide-binding</keyword>
<evidence type="ECO:0000256" key="6">
    <source>
        <dbReference type="ARBA" id="ARBA00024481"/>
    </source>
</evidence>
<dbReference type="HAMAP" id="MF_00200">
    <property type="entry name" value="RTC"/>
    <property type="match status" value="1"/>
</dbReference>
<evidence type="ECO:0000259" key="11">
    <source>
        <dbReference type="Pfam" id="PF01137"/>
    </source>
</evidence>
<reference evidence="13 14" key="1">
    <citation type="journal article" date="2015" name="Biotechnol. Biofuels">
        <title>Enhanced degradation of softwood versus hardwood by the white-rot fungus Pycnoporus coccineus.</title>
        <authorList>
            <person name="Couturier M."/>
            <person name="Navarro D."/>
            <person name="Chevret D."/>
            <person name="Henrissat B."/>
            <person name="Piumi F."/>
            <person name="Ruiz-Duenas F.J."/>
            <person name="Martinez A.T."/>
            <person name="Grigoriev I.V."/>
            <person name="Riley R."/>
            <person name="Lipzen A."/>
            <person name="Berrin J.G."/>
            <person name="Master E.R."/>
            <person name="Rosso M.N."/>
        </authorList>
    </citation>
    <scope>NUCLEOTIDE SEQUENCE [LARGE SCALE GENOMIC DNA]</scope>
    <source>
        <strain evidence="13 14">BRFM310</strain>
    </source>
</reference>
<comment type="similarity">
    <text evidence="1">Belongs to the RNA 3'-terminal cyclase family. Type 1 subfamily.</text>
</comment>
<dbReference type="Gene3D" id="3.65.10.20">
    <property type="entry name" value="RNA 3'-terminal phosphate cyclase domain"/>
    <property type="match status" value="1"/>
</dbReference>
<comment type="function">
    <text evidence="8">Catalyzes the conversion of 3'-phosphate to a 2',3'-cyclic phosphodiester at the end of RNA. The mechanism of action of the enzyme occurs in 3 steps: (A) adenylation of the enzyme by ATP; (B) transfer of adenylate to an RNA-N3'P to produce RNA-N3'PP5'A; (C) and attack of the adjacent 2'-hydroxyl on the 3'-phosphorus in the diester linkage to produce the cyclic end product. Likely functions in some aspects of cellular RNA processing. Function plays an important role in regulating axon regeneration by inhibiting central nervous system (CNS) axon regeneration following optic nerve injury.</text>
</comment>
<organism evidence="13 14">
    <name type="scientific">Trametes coccinea (strain BRFM310)</name>
    <name type="common">Pycnoporus coccineus</name>
    <dbReference type="NCBI Taxonomy" id="1353009"/>
    <lineage>
        <taxon>Eukaryota</taxon>
        <taxon>Fungi</taxon>
        <taxon>Dikarya</taxon>
        <taxon>Basidiomycota</taxon>
        <taxon>Agaricomycotina</taxon>
        <taxon>Agaricomycetes</taxon>
        <taxon>Polyporales</taxon>
        <taxon>Polyporaceae</taxon>
        <taxon>Trametes</taxon>
    </lineage>
</organism>
<dbReference type="PROSITE" id="PS01287">
    <property type="entry name" value="RTC"/>
    <property type="match status" value="1"/>
</dbReference>
<dbReference type="OrthoDB" id="25029at2759"/>
<dbReference type="InterPro" id="IPR000228">
    <property type="entry name" value="RNA3'_term_phos_cyc"/>
</dbReference>
<evidence type="ECO:0000256" key="10">
    <source>
        <dbReference type="PIRSR" id="PIRSR005378-2"/>
    </source>
</evidence>
<dbReference type="InterPro" id="IPR036553">
    <property type="entry name" value="RPTC_insert"/>
</dbReference>